<dbReference type="InterPro" id="IPR052893">
    <property type="entry name" value="TCS_response_regulator"/>
</dbReference>
<evidence type="ECO:0000313" key="4">
    <source>
        <dbReference type="Proteomes" id="UP000186684"/>
    </source>
</evidence>
<evidence type="ECO:0000313" key="3">
    <source>
        <dbReference type="EMBL" id="SIS53349.1"/>
    </source>
</evidence>
<dbReference type="Pfam" id="PF00072">
    <property type="entry name" value="Response_reg"/>
    <property type="match status" value="1"/>
</dbReference>
<gene>
    <name evidence="3" type="ORF">SAMN05421759_101257</name>
</gene>
<dbReference type="EMBL" id="FTOQ01000001">
    <property type="protein sequence ID" value="SIS53349.1"/>
    <property type="molecule type" value="Genomic_DNA"/>
</dbReference>
<accession>A0A1N7JVG4</accession>
<dbReference type="Proteomes" id="UP000186684">
    <property type="component" value="Unassembled WGS sequence"/>
</dbReference>
<dbReference type="RefSeq" id="WP_076444204.1">
    <property type="nucleotide sequence ID" value="NZ_FTOQ01000001.1"/>
</dbReference>
<dbReference type="PANTHER" id="PTHR44520:SF2">
    <property type="entry name" value="RESPONSE REGULATOR RCP1"/>
    <property type="match status" value="1"/>
</dbReference>
<name>A0A1N7JVG4_9RHOB</name>
<keyword evidence="4" id="KW-1185">Reference proteome</keyword>
<feature type="domain" description="Response regulatory" evidence="2">
    <location>
        <begin position="7"/>
        <end position="132"/>
    </location>
</feature>
<dbReference type="SMART" id="SM00448">
    <property type="entry name" value="REC"/>
    <property type="match status" value="1"/>
</dbReference>
<dbReference type="Gene3D" id="3.40.50.2300">
    <property type="match status" value="1"/>
</dbReference>
<dbReference type="CDD" id="cd17557">
    <property type="entry name" value="REC_Rcp-like"/>
    <property type="match status" value="1"/>
</dbReference>
<dbReference type="STRING" id="633194.SAMN05421759_101257"/>
<dbReference type="SUPFAM" id="SSF52172">
    <property type="entry name" value="CheY-like"/>
    <property type="match status" value="1"/>
</dbReference>
<dbReference type="PANTHER" id="PTHR44520">
    <property type="entry name" value="RESPONSE REGULATOR RCP1-RELATED"/>
    <property type="match status" value="1"/>
</dbReference>
<sequence length="142" mass="16185">MTARRKNVLLVEDNDYDVKRVTRGFAKLEDCRQIVRAQDGVEALEILRGESKVRPPESPFVILLDLNMPRMGGLEFLDELRAAGRCSYPQVFVVTTSDYHVDISEAYDRGIAGYFVKPETAEQMVAILQRITQFWDLCETPA</sequence>
<dbReference type="OrthoDB" id="9793549at2"/>
<protein>
    <submittedName>
        <fullName evidence="3">Response regulator receiver protein</fullName>
    </submittedName>
</protein>
<evidence type="ECO:0000256" key="1">
    <source>
        <dbReference type="PROSITE-ProRule" id="PRU00169"/>
    </source>
</evidence>
<dbReference type="PROSITE" id="PS50110">
    <property type="entry name" value="RESPONSE_REGULATORY"/>
    <property type="match status" value="1"/>
</dbReference>
<reference evidence="4" key="1">
    <citation type="submission" date="2017-01" db="EMBL/GenBank/DDBJ databases">
        <authorList>
            <person name="Varghese N."/>
            <person name="Submissions S."/>
        </authorList>
    </citation>
    <scope>NUCLEOTIDE SEQUENCE [LARGE SCALE GENOMIC DNA]</scope>
    <source>
        <strain evidence="4">DSM 29430</strain>
    </source>
</reference>
<dbReference type="InterPro" id="IPR001789">
    <property type="entry name" value="Sig_transdc_resp-reg_receiver"/>
</dbReference>
<dbReference type="AlphaFoldDB" id="A0A1N7JVG4"/>
<keyword evidence="1" id="KW-0597">Phosphoprotein</keyword>
<dbReference type="InterPro" id="IPR011006">
    <property type="entry name" value="CheY-like_superfamily"/>
</dbReference>
<evidence type="ECO:0000259" key="2">
    <source>
        <dbReference type="PROSITE" id="PS50110"/>
    </source>
</evidence>
<feature type="modified residue" description="4-aspartylphosphate" evidence="1">
    <location>
        <position position="65"/>
    </location>
</feature>
<proteinExistence type="predicted"/>
<organism evidence="3 4">
    <name type="scientific">Roseivivax lentus</name>
    <dbReference type="NCBI Taxonomy" id="633194"/>
    <lineage>
        <taxon>Bacteria</taxon>
        <taxon>Pseudomonadati</taxon>
        <taxon>Pseudomonadota</taxon>
        <taxon>Alphaproteobacteria</taxon>
        <taxon>Rhodobacterales</taxon>
        <taxon>Roseobacteraceae</taxon>
        <taxon>Roseivivax</taxon>
    </lineage>
</organism>
<dbReference type="GO" id="GO:0000160">
    <property type="term" value="P:phosphorelay signal transduction system"/>
    <property type="evidence" value="ECO:0007669"/>
    <property type="project" value="InterPro"/>
</dbReference>